<reference evidence="2" key="3">
    <citation type="journal article" date="2022" name="BMC Genomics">
        <title>Comparative genome analysis of mycobacteria focusing on tRNA and non-coding RNA.</title>
        <authorList>
            <person name="Behra P.R.K."/>
            <person name="Pettersson B.M.F."/>
            <person name="Ramesh M."/>
            <person name="Das S."/>
            <person name="Dasgupta S."/>
            <person name="Kirsebom L.A."/>
        </authorList>
    </citation>
    <scope>NUCLEOTIDE SEQUENCE</scope>
    <source>
        <strain evidence="2">DSM 44203</strain>
    </source>
</reference>
<evidence type="ECO:0000313" key="4">
    <source>
        <dbReference type="Proteomes" id="UP001207528"/>
    </source>
</evidence>
<evidence type="ECO:0000313" key="1">
    <source>
        <dbReference type="EMBL" id="GAT08151.1"/>
    </source>
</evidence>
<dbReference type="EMBL" id="JACKTI010000019">
    <property type="protein sequence ID" value="MCV7022488.1"/>
    <property type="molecule type" value="Genomic_DNA"/>
</dbReference>
<dbReference type="Proteomes" id="UP001207528">
    <property type="component" value="Unassembled WGS sequence"/>
</dbReference>
<reference evidence="1 3" key="1">
    <citation type="journal article" date="2016" name="Genome Announc.">
        <title>Draft Genome Sequences of Five Rapidly Growing Mycobacterium Species, M. thermoresistibile, M. fortuitum subsp. acetamidolyticum, M. canariasense, M. brisbanense, and M. novocastrense.</title>
        <authorList>
            <person name="Katahira K."/>
            <person name="Ogura Y."/>
            <person name="Gotoh Y."/>
            <person name="Hayashi T."/>
        </authorList>
    </citation>
    <scope>NUCLEOTIDE SEQUENCE [LARGE SCALE GENOMIC DNA]</scope>
    <source>
        <strain evidence="1 3">JCM18114</strain>
    </source>
</reference>
<dbReference type="EMBL" id="BCTA01000021">
    <property type="protein sequence ID" value="GAT08151.1"/>
    <property type="molecule type" value="Genomic_DNA"/>
</dbReference>
<reference evidence="2" key="2">
    <citation type="submission" date="2020-07" db="EMBL/GenBank/DDBJ databases">
        <authorList>
            <person name="Pettersson B.M.F."/>
            <person name="Behra P.R.K."/>
            <person name="Ramesh M."/>
            <person name="Das S."/>
            <person name="Dasgupta S."/>
            <person name="Kirsebom L.A."/>
        </authorList>
    </citation>
    <scope>NUCLEOTIDE SEQUENCE</scope>
    <source>
        <strain evidence="2">DSM 44203</strain>
    </source>
</reference>
<evidence type="ECO:0000313" key="2">
    <source>
        <dbReference type="EMBL" id="MCV7022488.1"/>
    </source>
</evidence>
<accession>A0AAW5SFI0</accession>
<organism evidence="2 4">
    <name type="scientific">Mycolicibacterium novocastrense</name>
    <name type="common">Mycobacterium novocastrense</name>
    <dbReference type="NCBI Taxonomy" id="59813"/>
    <lineage>
        <taxon>Bacteria</taxon>
        <taxon>Bacillati</taxon>
        <taxon>Actinomycetota</taxon>
        <taxon>Actinomycetes</taxon>
        <taxon>Mycobacteriales</taxon>
        <taxon>Mycobacteriaceae</taxon>
        <taxon>Mycolicibacterium</taxon>
    </lineage>
</organism>
<evidence type="ECO:0000313" key="3">
    <source>
        <dbReference type="Proteomes" id="UP000069773"/>
    </source>
</evidence>
<dbReference type="RefSeq" id="WP_131808535.1">
    <property type="nucleotide sequence ID" value="NZ_BCTA01000021.1"/>
</dbReference>
<proteinExistence type="predicted"/>
<protein>
    <recommendedName>
        <fullName evidence="5">PE domain-containing protein</fullName>
    </recommendedName>
</protein>
<evidence type="ECO:0008006" key="5">
    <source>
        <dbReference type="Google" id="ProtNLM"/>
    </source>
</evidence>
<sequence>MAKVLNVDASGLKSAAADSIAVAADVLANGFDGSLSARPSGSGMAAFDAASAIVRTRISNRIAGQAGDVAAAGDRYDATDGGIADAIAVTM</sequence>
<dbReference type="Proteomes" id="UP000069773">
    <property type="component" value="Unassembled WGS sequence"/>
</dbReference>
<keyword evidence="3" id="KW-1185">Reference proteome</keyword>
<name>A0AAW5SFI0_MYCNV</name>
<gene>
    <name evidence="2" type="ORF">H7I77_03860</name>
    <name evidence="1" type="ORF">RMCN_1284</name>
</gene>
<comment type="caution">
    <text evidence="2">The sequence shown here is derived from an EMBL/GenBank/DDBJ whole genome shotgun (WGS) entry which is preliminary data.</text>
</comment>
<dbReference type="AlphaFoldDB" id="A0AAW5SFI0"/>